<protein>
    <submittedName>
        <fullName evidence="1">Putative leucine-rich repeat receptor-like serine/threonine-protein kinase</fullName>
    </submittedName>
</protein>
<dbReference type="Proteomes" id="UP000188268">
    <property type="component" value="Unassembled WGS sequence"/>
</dbReference>
<dbReference type="OrthoDB" id="1683562at2759"/>
<dbReference type="STRING" id="210143.A0A1R3JG55"/>
<evidence type="ECO:0000313" key="2">
    <source>
        <dbReference type="Proteomes" id="UP000188268"/>
    </source>
</evidence>
<dbReference type="Gramene" id="OMO93790">
    <property type="protein sequence ID" value="OMO93790"/>
    <property type="gene ID" value="CCACVL1_06345"/>
</dbReference>
<dbReference type="AlphaFoldDB" id="A0A1R3JG55"/>
<dbReference type="EMBL" id="AWWV01008038">
    <property type="protein sequence ID" value="OMO93790.1"/>
    <property type="molecule type" value="Genomic_DNA"/>
</dbReference>
<organism evidence="1 2">
    <name type="scientific">Corchorus capsularis</name>
    <name type="common">Jute</name>
    <dbReference type="NCBI Taxonomy" id="210143"/>
    <lineage>
        <taxon>Eukaryota</taxon>
        <taxon>Viridiplantae</taxon>
        <taxon>Streptophyta</taxon>
        <taxon>Embryophyta</taxon>
        <taxon>Tracheophyta</taxon>
        <taxon>Spermatophyta</taxon>
        <taxon>Magnoliopsida</taxon>
        <taxon>eudicotyledons</taxon>
        <taxon>Gunneridae</taxon>
        <taxon>Pentapetalae</taxon>
        <taxon>rosids</taxon>
        <taxon>malvids</taxon>
        <taxon>Malvales</taxon>
        <taxon>Malvaceae</taxon>
        <taxon>Grewioideae</taxon>
        <taxon>Apeibeae</taxon>
        <taxon>Corchorus</taxon>
    </lineage>
</organism>
<comment type="caution">
    <text evidence="1">The sequence shown here is derived from an EMBL/GenBank/DDBJ whole genome shotgun (WGS) entry which is preliminary data.</text>
</comment>
<sequence length="56" mass="6277">MVFLSKTAMSPDGVDEILAKQLVSKCKIEDVRDLAKIAHRCLHKSPKKRPSIDEVT</sequence>
<keyword evidence="1" id="KW-0808">Transferase</keyword>
<accession>A0A1R3JG55</accession>
<keyword evidence="1" id="KW-0418">Kinase</keyword>
<proteinExistence type="predicted"/>
<name>A0A1R3JG55_COCAP</name>
<reference evidence="1 2" key="1">
    <citation type="submission" date="2013-09" db="EMBL/GenBank/DDBJ databases">
        <title>Corchorus capsularis genome sequencing.</title>
        <authorList>
            <person name="Alam M."/>
            <person name="Haque M.S."/>
            <person name="Islam M.S."/>
            <person name="Emdad E.M."/>
            <person name="Islam M.M."/>
            <person name="Ahmed B."/>
            <person name="Halim A."/>
            <person name="Hossen Q.M.M."/>
            <person name="Hossain M.Z."/>
            <person name="Ahmed R."/>
            <person name="Khan M.M."/>
            <person name="Islam R."/>
            <person name="Rashid M.M."/>
            <person name="Khan S.A."/>
            <person name="Rahman M.S."/>
            <person name="Alam M."/>
        </authorList>
    </citation>
    <scope>NUCLEOTIDE SEQUENCE [LARGE SCALE GENOMIC DNA]</scope>
    <source>
        <strain evidence="2">cv. CVL-1</strain>
        <tissue evidence="1">Whole seedling</tissue>
    </source>
</reference>
<dbReference type="Gene3D" id="1.10.510.10">
    <property type="entry name" value="Transferase(Phosphotransferase) domain 1"/>
    <property type="match status" value="1"/>
</dbReference>
<keyword evidence="1" id="KW-0675">Receptor</keyword>
<keyword evidence="2" id="KW-1185">Reference proteome</keyword>
<evidence type="ECO:0000313" key="1">
    <source>
        <dbReference type="EMBL" id="OMO93790.1"/>
    </source>
</evidence>
<gene>
    <name evidence="1" type="ORF">CCACVL1_06345</name>
</gene>
<dbReference type="GO" id="GO:0016301">
    <property type="term" value="F:kinase activity"/>
    <property type="evidence" value="ECO:0007669"/>
    <property type="project" value="UniProtKB-KW"/>
</dbReference>